<dbReference type="SUPFAM" id="SSF53850">
    <property type="entry name" value="Periplasmic binding protein-like II"/>
    <property type="match status" value="1"/>
</dbReference>
<proteinExistence type="inferred from homology"/>
<evidence type="ECO:0000256" key="4">
    <source>
        <dbReference type="ARBA" id="ARBA00023163"/>
    </source>
</evidence>
<keyword evidence="4" id="KW-0804">Transcription</keyword>
<dbReference type="PANTHER" id="PTHR30126">
    <property type="entry name" value="HTH-TYPE TRANSCRIPTIONAL REGULATOR"/>
    <property type="match status" value="1"/>
</dbReference>
<name>I7IVQ6_9LACO</name>
<dbReference type="PATRIC" id="fig|1423758.3.peg.945"/>
<comment type="similarity">
    <text evidence="1">Belongs to the LysR transcriptional regulatory family.</text>
</comment>
<dbReference type="EMBL" id="CAKE01000010">
    <property type="protein sequence ID" value="CCI81858.1"/>
    <property type="molecule type" value="Genomic_DNA"/>
</dbReference>
<gene>
    <name evidence="6" type="ORF">BN55_00715</name>
</gene>
<reference evidence="6 7" key="1">
    <citation type="submission" date="2012-06" db="EMBL/GenBank/DDBJ databases">
        <title>Draft Genome Sequence of Lactobacillus hominis Strain CRBIP 24.179T, isolated from human intestine.</title>
        <authorList>
            <person name="Cousin S."/>
            <person name="Ma L."/>
            <person name="Bizet C."/>
            <person name="Loux V."/>
            <person name="Bouchier C."/>
            <person name="Clermont D."/>
            <person name="Creno S."/>
        </authorList>
    </citation>
    <scope>NUCLEOTIDE SEQUENCE [LARGE SCALE GENOMIC DNA]</scope>
    <source>
        <strain evidence="7">CRBIP 24.179T</strain>
    </source>
</reference>
<dbReference type="InterPro" id="IPR005119">
    <property type="entry name" value="LysR_subst-bd"/>
</dbReference>
<keyword evidence="2" id="KW-0805">Transcription regulation</keyword>
<keyword evidence="3" id="KW-0238">DNA-binding</keyword>
<feature type="domain" description="LysR substrate-binding" evidence="5">
    <location>
        <begin position="44"/>
        <end position="247"/>
    </location>
</feature>
<dbReference type="Gene3D" id="3.40.190.10">
    <property type="entry name" value="Periplasmic binding protein-like II"/>
    <property type="match status" value="2"/>
</dbReference>
<dbReference type="Proteomes" id="UP000009320">
    <property type="component" value="Unassembled WGS sequence"/>
</dbReference>
<dbReference type="eggNOG" id="COG0583">
    <property type="taxonomic scope" value="Bacteria"/>
</dbReference>
<keyword evidence="7" id="KW-1185">Reference proteome</keyword>
<evidence type="ECO:0000256" key="1">
    <source>
        <dbReference type="ARBA" id="ARBA00009437"/>
    </source>
</evidence>
<evidence type="ECO:0000313" key="7">
    <source>
        <dbReference type="Proteomes" id="UP000009320"/>
    </source>
</evidence>
<dbReference type="PANTHER" id="PTHR30126:SF40">
    <property type="entry name" value="HTH-TYPE TRANSCRIPTIONAL REGULATOR GLTR"/>
    <property type="match status" value="1"/>
</dbReference>
<accession>I7IVQ6</accession>
<evidence type="ECO:0000256" key="2">
    <source>
        <dbReference type="ARBA" id="ARBA00023015"/>
    </source>
</evidence>
<evidence type="ECO:0000313" key="6">
    <source>
        <dbReference type="EMBL" id="CCI81858.1"/>
    </source>
</evidence>
<dbReference type="RefSeq" id="WP_008470770.1">
    <property type="nucleotide sequence ID" value="NZ_AYZP01000002.1"/>
</dbReference>
<dbReference type="Pfam" id="PF03466">
    <property type="entry name" value="LysR_substrate"/>
    <property type="match status" value="1"/>
</dbReference>
<sequence>MLDRKGRTFQVTAAGQYFYQHGQDLLTSYNELIAQTKEIAEKEQSNYVLRLGYLRDFGTNEFLQAVADFSKKYPEVKVRIHSSNHEELLQLLRDDKIDLSFSDLRRAPSNKYVNEYLTKSNFEVVINKRLIGSRKKITSHELAEFPCILIVGNSEKDNELEYCRTVFEIESNFKLVGTYDEALVQTIAGEGYFLTNEGTRKGITNDELKKLDLMNGKQQIIQQYYTFWKIDNSGFYIEEFADILKKQFR</sequence>
<comment type="caution">
    <text evidence="6">The sequence shown here is derived from an EMBL/GenBank/DDBJ whole genome shotgun (WGS) entry which is preliminary data.</text>
</comment>
<dbReference type="AlphaFoldDB" id="I7IVQ6"/>
<dbReference type="CDD" id="cd05466">
    <property type="entry name" value="PBP2_LTTR_substrate"/>
    <property type="match status" value="1"/>
</dbReference>
<dbReference type="GeneID" id="82847095"/>
<organism evidence="6 7">
    <name type="scientific">Lactobacillus hominis DSM 23910 = CRBIP 24.179</name>
    <dbReference type="NCBI Taxonomy" id="1423758"/>
    <lineage>
        <taxon>Bacteria</taxon>
        <taxon>Bacillati</taxon>
        <taxon>Bacillota</taxon>
        <taxon>Bacilli</taxon>
        <taxon>Lactobacillales</taxon>
        <taxon>Lactobacillaceae</taxon>
        <taxon>Lactobacillus</taxon>
    </lineage>
</organism>
<evidence type="ECO:0000259" key="5">
    <source>
        <dbReference type="Pfam" id="PF03466"/>
    </source>
</evidence>
<dbReference type="GO" id="GO:0006355">
    <property type="term" value="P:regulation of DNA-templated transcription"/>
    <property type="evidence" value="ECO:0007669"/>
    <property type="project" value="TreeGrafter"/>
</dbReference>
<evidence type="ECO:0000256" key="3">
    <source>
        <dbReference type="ARBA" id="ARBA00023125"/>
    </source>
</evidence>
<dbReference type="STRING" id="1423758.FC41_GL000935"/>
<protein>
    <submittedName>
        <fullName evidence="6">Transcriptional regulator, LysR family</fullName>
    </submittedName>
</protein>
<dbReference type="GO" id="GO:0000976">
    <property type="term" value="F:transcription cis-regulatory region binding"/>
    <property type="evidence" value="ECO:0007669"/>
    <property type="project" value="TreeGrafter"/>
</dbReference>